<feature type="transmembrane region" description="Helical" evidence="1">
    <location>
        <begin position="46"/>
        <end position="67"/>
    </location>
</feature>
<dbReference type="STRING" id="385682.SAMN05444380_11213"/>
<gene>
    <name evidence="2" type="ORF">SAMN05444380_11213</name>
</gene>
<accession>A0A1I2AVJ3</accession>
<keyword evidence="1" id="KW-0812">Transmembrane</keyword>
<proteinExistence type="predicted"/>
<dbReference type="EMBL" id="FONA01000012">
    <property type="protein sequence ID" value="SFE48025.1"/>
    <property type="molecule type" value="Genomic_DNA"/>
</dbReference>
<feature type="transmembrane region" description="Helical" evidence="1">
    <location>
        <begin position="74"/>
        <end position="96"/>
    </location>
</feature>
<protein>
    <submittedName>
        <fullName evidence="2">Uncharacterized protein</fullName>
    </submittedName>
</protein>
<dbReference type="eggNOG" id="ENOG502ZMVJ">
    <property type="taxonomic scope" value="Bacteria"/>
</dbReference>
<evidence type="ECO:0000313" key="2">
    <source>
        <dbReference type="EMBL" id="SFE48025.1"/>
    </source>
</evidence>
<dbReference type="AlphaFoldDB" id="A0A1I2AVJ3"/>
<dbReference type="InParanoid" id="A0A1I2AVJ3"/>
<organism evidence="2 3">
    <name type="scientific">Thermophagus xiamenensis</name>
    <dbReference type="NCBI Taxonomy" id="385682"/>
    <lineage>
        <taxon>Bacteria</taxon>
        <taxon>Pseudomonadati</taxon>
        <taxon>Bacteroidota</taxon>
        <taxon>Bacteroidia</taxon>
        <taxon>Marinilabiliales</taxon>
        <taxon>Marinilabiliaceae</taxon>
        <taxon>Thermophagus</taxon>
    </lineage>
</organism>
<keyword evidence="1" id="KW-0472">Membrane</keyword>
<feature type="transmembrane region" description="Helical" evidence="1">
    <location>
        <begin position="7"/>
        <end position="26"/>
    </location>
</feature>
<reference evidence="2 3" key="1">
    <citation type="submission" date="2016-10" db="EMBL/GenBank/DDBJ databases">
        <authorList>
            <person name="de Groot N.N."/>
        </authorList>
    </citation>
    <scope>NUCLEOTIDE SEQUENCE [LARGE SCALE GENOMIC DNA]</scope>
    <source>
        <strain evidence="2 3">DSM 19012</strain>
    </source>
</reference>
<keyword evidence="1" id="KW-1133">Transmembrane helix</keyword>
<evidence type="ECO:0000256" key="1">
    <source>
        <dbReference type="SAM" id="Phobius"/>
    </source>
</evidence>
<dbReference type="Proteomes" id="UP000181976">
    <property type="component" value="Unassembled WGS sequence"/>
</dbReference>
<sequence length="97" mass="10865">MCRCNKQILGLIVGLTLPVLFSFFLFEGRYEGNLGFGDFLKSLFQLHSLGKLISISVLPNLLVFLIAIRTERLLAARGIVLATVIWAIITMIVRILM</sequence>
<evidence type="ECO:0000313" key="3">
    <source>
        <dbReference type="Proteomes" id="UP000181976"/>
    </source>
</evidence>
<name>A0A1I2AVJ3_9BACT</name>
<keyword evidence="3" id="KW-1185">Reference proteome</keyword>